<feature type="region of interest" description="Disordered" evidence="1">
    <location>
        <begin position="122"/>
        <end position="147"/>
    </location>
</feature>
<reference evidence="2" key="1">
    <citation type="submission" date="2020-07" db="EMBL/GenBank/DDBJ databases">
        <authorList>
            <person name="Lin J."/>
        </authorList>
    </citation>
    <scope>NUCLEOTIDE SEQUENCE</scope>
</reference>
<dbReference type="EMBL" id="LR862144">
    <property type="protein sequence ID" value="CAD1824794.1"/>
    <property type="molecule type" value="Genomic_DNA"/>
</dbReference>
<gene>
    <name evidence="2" type="ORF">CB5_LOCUS8005</name>
</gene>
<sequence length="202" mass="23001">MSSTPTDPPTPCTPASDAGWHEIADVDKLALYERVVRRSTANSSNRGKLPYIHRAGTRTFVATRHNWDVIIMKKDGPMMRLRKDMLETMVNMQSQPLSDENEVPMTEQEICTQVLGTRYGYIPGRGYGPKPKSRREVSENQSSQLQEELTNTKTLLETQQSQIETQQSQIETQRKEIGWLKTMVQQIIQMPPRNEHSGPSTT</sequence>
<protein>
    <submittedName>
        <fullName evidence="2">Uncharacterized protein</fullName>
    </submittedName>
</protein>
<organism evidence="2">
    <name type="scientific">Ananas comosus var. bracteatus</name>
    <name type="common">red pineapple</name>
    <dbReference type="NCBI Taxonomy" id="296719"/>
    <lineage>
        <taxon>Eukaryota</taxon>
        <taxon>Viridiplantae</taxon>
        <taxon>Streptophyta</taxon>
        <taxon>Embryophyta</taxon>
        <taxon>Tracheophyta</taxon>
        <taxon>Spermatophyta</taxon>
        <taxon>Magnoliopsida</taxon>
        <taxon>Liliopsida</taxon>
        <taxon>Poales</taxon>
        <taxon>Bromeliaceae</taxon>
        <taxon>Bromelioideae</taxon>
        <taxon>Ananas</taxon>
    </lineage>
</organism>
<evidence type="ECO:0000313" key="2">
    <source>
        <dbReference type="EMBL" id="CAD1824794.1"/>
    </source>
</evidence>
<name>A0A6V7P2G1_ANACO</name>
<accession>A0A6V7P2G1</accession>
<evidence type="ECO:0000256" key="1">
    <source>
        <dbReference type="SAM" id="MobiDB-lite"/>
    </source>
</evidence>
<dbReference type="AlphaFoldDB" id="A0A6V7P2G1"/>
<proteinExistence type="predicted"/>